<dbReference type="Gene3D" id="3.90.1570.50">
    <property type="match status" value="1"/>
</dbReference>
<keyword evidence="9 10" id="KW-0238">DNA-binding</keyword>
<dbReference type="PANTHER" id="PTHR30195">
    <property type="entry name" value="TYPE I SITE-SPECIFIC DEOXYRIBONUCLEASE PROTEIN SUBUNIT M AND R"/>
    <property type="match status" value="1"/>
</dbReference>
<dbReference type="CDD" id="cd18800">
    <property type="entry name" value="SF2_C_EcoR124I-like"/>
    <property type="match status" value="1"/>
</dbReference>
<dbReference type="InterPro" id="IPR004473">
    <property type="entry name" value="Restrct_endonuc_typeI_HsdR"/>
</dbReference>
<evidence type="ECO:0000256" key="4">
    <source>
        <dbReference type="ARBA" id="ARBA00022741"/>
    </source>
</evidence>
<evidence type="ECO:0000256" key="6">
    <source>
        <dbReference type="ARBA" id="ARBA00022759"/>
    </source>
</evidence>
<evidence type="ECO:0000256" key="1">
    <source>
        <dbReference type="ARBA" id="ARBA00000851"/>
    </source>
</evidence>
<dbReference type="EC" id="3.1.21.3" evidence="10"/>
<dbReference type="Pfam" id="PF04313">
    <property type="entry name" value="HSDR_N"/>
    <property type="match status" value="1"/>
</dbReference>
<evidence type="ECO:0000313" key="12">
    <source>
        <dbReference type="EMBL" id="SEP71228.1"/>
    </source>
</evidence>
<dbReference type="AlphaFoldDB" id="A0A1H9A5F7"/>
<dbReference type="InterPro" id="IPR007409">
    <property type="entry name" value="Restrct_endonuc_type1_HsdR_N"/>
</dbReference>
<dbReference type="GO" id="GO:0005524">
    <property type="term" value="F:ATP binding"/>
    <property type="evidence" value="ECO:0007669"/>
    <property type="project" value="UniProtKB-KW"/>
</dbReference>
<organism evidence="12 13">
    <name type="scientific">Treponema bryantii</name>
    <dbReference type="NCBI Taxonomy" id="163"/>
    <lineage>
        <taxon>Bacteria</taxon>
        <taxon>Pseudomonadati</taxon>
        <taxon>Spirochaetota</taxon>
        <taxon>Spirochaetia</taxon>
        <taxon>Spirochaetales</taxon>
        <taxon>Treponemataceae</taxon>
        <taxon>Treponema</taxon>
    </lineage>
</organism>
<dbReference type="GO" id="GO:0009035">
    <property type="term" value="F:type I site-specific deoxyribonuclease activity"/>
    <property type="evidence" value="ECO:0007669"/>
    <property type="project" value="UniProtKB-EC"/>
</dbReference>
<evidence type="ECO:0000256" key="2">
    <source>
        <dbReference type="ARBA" id="ARBA00008598"/>
    </source>
</evidence>
<dbReference type="PANTHER" id="PTHR30195:SF15">
    <property type="entry name" value="TYPE I RESTRICTION ENZYME HINDI ENDONUCLEASE SUBUNIT"/>
    <property type="match status" value="1"/>
</dbReference>
<keyword evidence="4 10" id="KW-0547">Nucleotide-binding</keyword>
<name>A0A1H9A5F7_9SPIR</name>
<evidence type="ECO:0000256" key="8">
    <source>
        <dbReference type="ARBA" id="ARBA00022840"/>
    </source>
</evidence>
<comment type="subunit">
    <text evidence="10">The type I restriction/modification system is composed of three polypeptides R, M and S.</text>
</comment>
<evidence type="ECO:0000313" key="13">
    <source>
        <dbReference type="Proteomes" id="UP000182360"/>
    </source>
</evidence>
<comment type="function">
    <text evidence="10">Subunit R is required for both nuclease and ATPase activities, but not for modification.</text>
</comment>
<dbReference type="SMART" id="SM00487">
    <property type="entry name" value="DEXDc"/>
    <property type="match status" value="1"/>
</dbReference>
<dbReference type="InterPro" id="IPR014001">
    <property type="entry name" value="Helicase_ATP-bd"/>
</dbReference>
<comment type="catalytic activity">
    <reaction evidence="1 10">
        <text>Endonucleolytic cleavage of DNA to give random double-stranded fragments with terminal 5'-phosphates, ATP is simultaneously hydrolyzed.</text>
        <dbReference type="EC" id="3.1.21.3"/>
    </reaction>
</comment>
<keyword evidence="7 10" id="KW-0378">Hydrolase</keyword>
<dbReference type="PROSITE" id="PS51192">
    <property type="entry name" value="HELICASE_ATP_BIND_1"/>
    <property type="match status" value="1"/>
</dbReference>
<dbReference type="Pfam" id="PF18766">
    <property type="entry name" value="SWI2_SNF2"/>
    <property type="match status" value="1"/>
</dbReference>
<dbReference type="RefSeq" id="WP_074640047.1">
    <property type="nucleotide sequence ID" value="NZ_FOFU01000001.1"/>
</dbReference>
<dbReference type="NCBIfam" id="TIGR00348">
    <property type="entry name" value="hsdR"/>
    <property type="match status" value="1"/>
</dbReference>
<dbReference type="GO" id="GO:0003677">
    <property type="term" value="F:DNA binding"/>
    <property type="evidence" value="ECO:0007669"/>
    <property type="project" value="UniProtKB-KW"/>
</dbReference>
<evidence type="ECO:0000259" key="11">
    <source>
        <dbReference type="PROSITE" id="PS51192"/>
    </source>
</evidence>
<dbReference type="Pfam" id="PF11867">
    <property type="entry name" value="T1RH-like_C"/>
    <property type="match status" value="1"/>
</dbReference>
<dbReference type="OrthoDB" id="9758243at2"/>
<proteinExistence type="inferred from homology"/>
<dbReference type="Proteomes" id="UP000182360">
    <property type="component" value="Unassembled WGS sequence"/>
</dbReference>
<keyword evidence="5 10" id="KW-0680">Restriction system</keyword>
<reference evidence="12 13" key="1">
    <citation type="submission" date="2016-10" db="EMBL/GenBank/DDBJ databases">
        <authorList>
            <person name="de Groot N.N."/>
        </authorList>
    </citation>
    <scope>NUCLEOTIDE SEQUENCE [LARGE SCALE GENOMIC DNA]</scope>
    <source>
        <strain evidence="12 13">B25</strain>
    </source>
</reference>
<dbReference type="InterPro" id="IPR040980">
    <property type="entry name" value="SWI2_SNF2"/>
</dbReference>
<evidence type="ECO:0000256" key="9">
    <source>
        <dbReference type="ARBA" id="ARBA00023125"/>
    </source>
</evidence>
<dbReference type="InterPro" id="IPR021810">
    <property type="entry name" value="T1RH-like_C"/>
</dbReference>
<keyword evidence="6" id="KW-0255">Endonuclease</keyword>
<dbReference type="Gene3D" id="3.40.50.300">
    <property type="entry name" value="P-loop containing nucleotide triphosphate hydrolases"/>
    <property type="match status" value="2"/>
</dbReference>
<dbReference type="EMBL" id="FOFU01000001">
    <property type="protein sequence ID" value="SEP71228.1"/>
    <property type="molecule type" value="Genomic_DNA"/>
</dbReference>
<dbReference type="InterPro" id="IPR027417">
    <property type="entry name" value="P-loop_NTPase"/>
</dbReference>
<evidence type="ECO:0000256" key="10">
    <source>
        <dbReference type="RuleBase" id="RU364115"/>
    </source>
</evidence>
<dbReference type="SUPFAM" id="SSF52540">
    <property type="entry name" value="P-loop containing nucleoside triphosphate hydrolases"/>
    <property type="match status" value="2"/>
</dbReference>
<keyword evidence="13" id="KW-1185">Reference proteome</keyword>
<sequence length="1050" mass="121163">MTSPSKDDYLEKNASQNPAIELLCAMSPERIPDGGYVYISPEECAKQRGGAYNVILKDILRGQLRKINRYSYCGAENEFSAANIERAIDDLDVSLSDGLITASEKIYDKLLLGESYPEIVGEGDKTQNFNLNYIDWDNPRNNVLHVTREFFVESQDKMHNARPDIVLFINGIPFAIIECKAPTESVDAAVNQNWRNQQNEYIPQLFKFSQIIIATNKNEVKYATTKTPPKFWSVWKEDSDFYEQRLDRFITDRMETVQDMSLISLLYPSRVYDFIKYFILYDAKVKKIARYQQYFAVKEILKTIQQDDGNGRRKGGVVWHTQGSGKSLTMVMLAKYILMELWGCNDGIESINPRVIVVTDRKELDRQITDTFSHTKLRPAQATSGRNLVELITKGKADVITTIINKFNTAERLDTKDYSRDIFLLVDESHRSNYGQLATKMRSVFPNACYIGFTGTPLMKREKNTLSKFGGLIHKYTIADGVNDKAIVPLIYEGRFVEQHVDEENIDLWFEQTTKRLTESQKQDLKQKWSSIRRLTSTDARIKRIALDISNHFEQGYKATGFKAMLAVNYKRDAVRYLECFEQWGEFNCAVLISAPDVRESVDDADEGADDKVLRFWHKMMEQYGDADVYEETIKDKFRNGDIDILIVCSKLLTGFDAPICQILYIDKELKEHGLLQAIARTNRLAEGKEYGLIVDYRGLVENLSEAMDLYTGAGFENFETSDIQGVMTDIISAVGKLRESYSQMQELFITVENPNDTEEIEVFLSGNEAREQFYNLLCAFGKALHVVLNSQSAYNAVPREEIEKYKNAFAFYERVRRSVKIRYCDGIDNREYEPLMQNLLDTHLSVVALKKITPPIDILNREEFEKELGILTTDRSKADAITYHLAKAIRQNRDENPAYYDSFSKRIKEALEQYKDKVISDAEYLSKMREIMKDYQNGRTQIEYPSSIKSNLHAQAFYGVITALFAQKEREMDVMPDNDFMAQMSIDITEIFKSHIQVGWEQNITIQNRISQDIDDLFYEYEKSLGFKISFDLIDKIIENSKTVAMRRF</sequence>
<comment type="similarity">
    <text evidence="2 10">Belongs to the HsdR family.</text>
</comment>
<evidence type="ECO:0000256" key="7">
    <source>
        <dbReference type="ARBA" id="ARBA00022801"/>
    </source>
</evidence>
<accession>A0A1H9A5F7</accession>
<gene>
    <name evidence="12" type="ORF">SAMN04487977_101192</name>
</gene>
<keyword evidence="3" id="KW-0540">Nuclease</keyword>
<dbReference type="InterPro" id="IPR055180">
    <property type="entry name" value="HsdR_RecA-like_helicase_dom_2"/>
</dbReference>
<protein>
    <recommendedName>
        <fullName evidence="10">Type I restriction enzyme endonuclease subunit</fullName>
        <shortName evidence="10">R protein</shortName>
        <ecNumber evidence="10">3.1.21.3</ecNumber>
    </recommendedName>
</protein>
<dbReference type="CDD" id="cd18030">
    <property type="entry name" value="DEXHc_RE_I_HsdR"/>
    <property type="match status" value="1"/>
</dbReference>
<evidence type="ECO:0000256" key="5">
    <source>
        <dbReference type="ARBA" id="ARBA00022747"/>
    </source>
</evidence>
<evidence type="ECO:0000256" key="3">
    <source>
        <dbReference type="ARBA" id="ARBA00022722"/>
    </source>
</evidence>
<dbReference type="GO" id="GO:0009307">
    <property type="term" value="P:DNA restriction-modification system"/>
    <property type="evidence" value="ECO:0007669"/>
    <property type="project" value="UniProtKB-KW"/>
</dbReference>
<keyword evidence="8 10" id="KW-0067">ATP-binding</keyword>
<dbReference type="InterPro" id="IPR051268">
    <property type="entry name" value="Type-I_R_enzyme_R_subunit"/>
</dbReference>
<feature type="domain" description="Helicase ATP-binding" evidence="11">
    <location>
        <begin position="307"/>
        <end position="475"/>
    </location>
</feature>
<dbReference type="CDD" id="cd22332">
    <property type="entry name" value="HsdR_N"/>
    <property type="match status" value="1"/>
</dbReference>
<dbReference type="Pfam" id="PF22679">
    <property type="entry name" value="T1R_D3-like"/>
    <property type="match status" value="1"/>
</dbReference>